<keyword evidence="6" id="KW-0521">NADP</keyword>
<dbReference type="EMBL" id="DRLI01000130">
    <property type="protein sequence ID" value="HHM02030.1"/>
    <property type="molecule type" value="Genomic_DNA"/>
</dbReference>
<evidence type="ECO:0000256" key="4">
    <source>
        <dbReference type="ARBA" id="ARBA00017099"/>
    </source>
</evidence>
<dbReference type="CDD" id="cd05254">
    <property type="entry name" value="dTDP_HR_like_SDR_e"/>
    <property type="match status" value="1"/>
</dbReference>
<gene>
    <name evidence="8" type="primary">rfbD</name>
    <name evidence="8" type="ORF">ENJ15_03390</name>
</gene>
<comment type="pathway">
    <text evidence="1 6">Carbohydrate biosynthesis; dTDP-L-rhamnose biosynthesis.</text>
</comment>
<keyword evidence="6 8" id="KW-0560">Oxidoreductase</keyword>
<accession>A0A7V5RPJ6</accession>
<dbReference type="UniPathway" id="UPA00124"/>
<reference evidence="8" key="1">
    <citation type="journal article" date="2020" name="mSystems">
        <title>Genome- and Community-Level Interaction Insights into Carbon Utilization and Element Cycling Functions of Hydrothermarchaeota in Hydrothermal Sediment.</title>
        <authorList>
            <person name="Zhou Z."/>
            <person name="Liu Y."/>
            <person name="Xu W."/>
            <person name="Pan J."/>
            <person name="Luo Z.H."/>
            <person name="Li M."/>
        </authorList>
    </citation>
    <scope>NUCLEOTIDE SEQUENCE [LARGE SCALE GENOMIC DNA]</scope>
    <source>
        <strain evidence="8">HyVt-460</strain>
    </source>
</reference>
<evidence type="ECO:0000256" key="6">
    <source>
        <dbReference type="RuleBase" id="RU364082"/>
    </source>
</evidence>
<comment type="similarity">
    <text evidence="2 6">Belongs to the dTDP-4-dehydrorhamnose reductase family.</text>
</comment>
<dbReference type="Gene3D" id="3.40.50.720">
    <property type="entry name" value="NAD(P)-binding Rossmann-like Domain"/>
    <property type="match status" value="1"/>
</dbReference>
<evidence type="ECO:0000256" key="3">
    <source>
        <dbReference type="ARBA" id="ARBA00012929"/>
    </source>
</evidence>
<evidence type="ECO:0000256" key="5">
    <source>
        <dbReference type="ARBA" id="ARBA00048200"/>
    </source>
</evidence>
<comment type="caution">
    <text evidence="8">The sequence shown here is derived from an EMBL/GenBank/DDBJ whole genome shotgun (WGS) entry which is preliminary data.</text>
</comment>
<dbReference type="InterPro" id="IPR029903">
    <property type="entry name" value="RmlD-like-bd"/>
</dbReference>
<proteinExistence type="inferred from homology"/>
<evidence type="ECO:0000259" key="7">
    <source>
        <dbReference type="Pfam" id="PF04321"/>
    </source>
</evidence>
<evidence type="ECO:0000256" key="1">
    <source>
        <dbReference type="ARBA" id="ARBA00004781"/>
    </source>
</evidence>
<dbReference type="AlphaFoldDB" id="A0A7V5RPJ6"/>
<feature type="domain" description="RmlD-like substrate binding" evidence="7">
    <location>
        <begin position="3"/>
        <end position="281"/>
    </location>
</feature>
<sequence>MNKLVVFGSNGLLGQSIVERFRKRYDLYAASRGEVNKSSIDADRYTRVDMTNRAQMKDYLSERRPDIIVNAAAYTNVDGCEKEPEACWAGNVRAVENIIDSCVGFEPILVQVSTDYVFDGHAGYYSEKDAPRPGGNYARSKLAAEKIVEQSPLQHIIARTQVLYGFGRQLNHNFATWVISRLSSGKNIKVVSDQVGNPTYVDDLSESIYRLLERKEYGLFHISGSETISRFDFAHKIAEVFDLDTGLIEEISTEQLNQLAPRPMNSSFVIDKLVNRIDWEPGDILSGLQRLKIRLVDSHG</sequence>
<dbReference type="InterPro" id="IPR005913">
    <property type="entry name" value="dTDP_dehydrorham_reduct"/>
</dbReference>
<dbReference type="GO" id="GO:0019305">
    <property type="term" value="P:dTDP-rhamnose biosynthetic process"/>
    <property type="evidence" value="ECO:0007669"/>
    <property type="project" value="UniProtKB-UniPathway"/>
</dbReference>
<dbReference type="Pfam" id="PF04321">
    <property type="entry name" value="RmlD_sub_bind"/>
    <property type="match status" value="1"/>
</dbReference>
<evidence type="ECO:0000313" key="8">
    <source>
        <dbReference type="EMBL" id="HHM02030.1"/>
    </source>
</evidence>
<organism evidence="8">
    <name type="scientific">Caldithrix abyssi</name>
    <dbReference type="NCBI Taxonomy" id="187145"/>
    <lineage>
        <taxon>Bacteria</taxon>
        <taxon>Pseudomonadati</taxon>
        <taxon>Calditrichota</taxon>
        <taxon>Calditrichia</taxon>
        <taxon>Calditrichales</taxon>
        <taxon>Calditrichaceae</taxon>
        <taxon>Caldithrix</taxon>
    </lineage>
</organism>
<comment type="catalytic activity">
    <reaction evidence="5">
        <text>dTDP-beta-L-rhamnose + NADP(+) = dTDP-4-dehydro-beta-L-rhamnose + NADPH + H(+)</text>
        <dbReference type="Rhea" id="RHEA:21796"/>
        <dbReference type="ChEBI" id="CHEBI:15378"/>
        <dbReference type="ChEBI" id="CHEBI:57510"/>
        <dbReference type="ChEBI" id="CHEBI:57783"/>
        <dbReference type="ChEBI" id="CHEBI:58349"/>
        <dbReference type="ChEBI" id="CHEBI:62830"/>
        <dbReference type="EC" id="1.1.1.133"/>
    </reaction>
</comment>
<name>A0A7V5RPJ6_CALAY</name>
<dbReference type="GO" id="GO:0008831">
    <property type="term" value="F:dTDP-4-dehydrorhamnose reductase activity"/>
    <property type="evidence" value="ECO:0007669"/>
    <property type="project" value="UniProtKB-EC"/>
</dbReference>
<evidence type="ECO:0000256" key="2">
    <source>
        <dbReference type="ARBA" id="ARBA00010944"/>
    </source>
</evidence>
<dbReference type="InterPro" id="IPR036291">
    <property type="entry name" value="NAD(P)-bd_dom_sf"/>
</dbReference>
<dbReference type="PANTHER" id="PTHR10491">
    <property type="entry name" value="DTDP-4-DEHYDRORHAMNOSE REDUCTASE"/>
    <property type="match status" value="1"/>
</dbReference>
<dbReference type="Gene3D" id="3.90.25.10">
    <property type="entry name" value="UDP-galactose 4-epimerase, domain 1"/>
    <property type="match status" value="1"/>
</dbReference>
<protein>
    <recommendedName>
        <fullName evidence="4 6">dTDP-4-dehydrorhamnose reductase</fullName>
        <ecNumber evidence="3 6">1.1.1.133</ecNumber>
    </recommendedName>
</protein>
<dbReference type="SUPFAM" id="SSF51735">
    <property type="entry name" value="NAD(P)-binding Rossmann-fold domains"/>
    <property type="match status" value="1"/>
</dbReference>
<dbReference type="NCBIfam" id="TIGR01214">
    <property type="entry name" value="rmlD"/>
    <property type="match status" value="1"/>
</dbReference>
<dbReference type="PANTHER" id="PTHR10491:SF4">
    <property type="entry name" value="METHIONINE ADENOSYLTRANSFERASE 2 SUBUNIT BETA"/>
    <property type="match status" value="1"/>
</dbReference>
<comment type="function">
    <text evidence="6">Catalyzes the reduction of dTDP-6-deoxy-L-lyxo-4-hexulose to yield dTDP-L-rhamnose.</text>
</comment>
<dbReference type="EC" id="1.1.1.133" evidence="3 6"/>
<dbReference type="Proteomes" id="UP000885771">
    <property type="component" value="Unassembled WGS sequence"/>
</dbReference>